<keyword evidence="4" id="KW-1003">Cell membrane</keyword>
<dbReference type="InterPro" id="IPR046786">
    <property type="entry name" value="MotA_N"/>
</dbReference>
<feature type="transmembrane region" description="Helical" evidence="13">
    <location>
        <begin position="26"/>
        <end position="47"/>
    </location>
</feature>
<keyword evidence="12 13" id="KW-0472">Membrane</keyword>
<keyword evidence="7 13" id="KW-0812">Transmembrane</keyword>
<dbReference type="AlphaFoldDB" id="A0A060DK33"/>
<evidence type="ECO:0000313" key="17">
    <source>
        <dbReference type="EMBL" id="KAA1053547.1"/>
    </source>
</evidence>
<reference evidence="18 21" key="2">
    <citation type="submission" date="2018-01" db="EMBL/GenBank/DDBJ databases">
        <title>Whole genome sequence of Azospirillum brasilense REC3 isolated from strawberry roots.</title>
        <authorList>
            <person name="Fontana C.A."/>
            <person name="Salazar S.M."/>
            <person name="Bassi D."/>
            <person name="Puglisi E."/>
            <person name="Lovaisa N.C."/>
            <person name="Toffoli L.M."/>
            <person name="Pedraza R."/>
            <person name="Cocconcelli P.S."/>
        </authorList>
    </citation>
    <scope>NUCLEOTIDE SEQUENCE [LARGE SCALE GENOMIC DNA]</scope>
    <source>
        <strain evidence="18 21">REC3</strain>
        <plasmid evidence="18">p48unnamed</plasmid>
    </source>
</reference>
<evidence type="ECO:0000256" key="2">
    <source>
        <dbReference type="ARBA" id="ARBA00008038"/>
    </source>
</evidence>
<keyword evidence="16" id="KW-0614">Plasmid</keyword>
<dbReference type="EMBL" id="VEWN01000014">
    <property type="protein sequence ID" value="KAA1053547.1"/>
    <property type="molecule type" value="Genomic_DNA"/>
</dbReference>
<dbReference type="InterPro" id="IPR022522">
    <property type="entry name" value="Flagellar_motor_stator_MotA"/>
</dbReference>
<dbReference type="Proteomes" id="UP000325333">
    <property type="component" value="Unassembled WGS sequence"/>
</dbReference>
<keyword evidence="8" id="KW-0283">Flagellar rotation</keyword>
<reference evidence="17 23" key="4">
    <citation type="submission" date="2019-07" db="EMBL/GenBank/DDBJ databases">
        <title>Genome sequencing of the stress-tolerant strain Azospirillum brasilense Az19.</title>
        <authorList>
            <person name="Maroniche G.A."/>
            <person name="Garcia J.E."/>
            <person name="Pagnussat L."/>
            <person name="Amenta M."/>
            <person name="Creus C.M."/>
        </authorList>
    </citation>
    <scope>NUCLEOTIDE SEQUENCE [LARGE SCALE GENOMIC DNA]</scope>
    <source>
        <strain evidence="17 23">Az19</strain>
    </source>
</reference>
<evidence type="ECO:0000256" key="1">
    <source>
        <dbReference type="ARBA" id="ARBA00004429"/>
    </source>
</evidence>
<dbReference type="KEGG" id="aare:D3093_20025"/>
<dbReference type="InterPro" id="IPR047055">
    <property type="entry name" value="MotA-like"/>
</dbReference>
<dbReference type="Proteomes" id="UP000236268">
    <property type="component" value="Unassembled WGS sequence"/>
</dbReference>
<keyword evidence="16" id="KW-0969">Cilium</keyword>
<dbReference type="GO" id="GO:0071978">
    <property type="term" value="P:bacterial-type flagellum-dependent swarming motility"/>
    <property type="evidence" value="ECO:0007669"/>
    <property type="project" value="InterPro"/>
</dbReference>
<reference evidence="16 20" key="1">
    <citation type="journal article" date="2014" name="Genome Announc.">
        <title>Complete Genome Sequence of the Model Rhizosphere Strain Azospirillum brasilense Az39, Successfully Applied in Agriculture.</title>
        <authorList>
            <person name="Rivera D."/>
            <person name="Revale S."/>
            <person name="Molina R."/>
            <person name="Gualpa J."/>
            <person name="Puente M."/>
            <person name="Maroniche G."/>
            <person name="Paris G."/>
            <person name="Baker D."/>
            <person name="Clavijo B."/>
            <person name="McLay K."/>
            <person name="Spaepen S."/>
            <person name="Perticari A."/>
            <person name="Vazquez M."/>
            <person name="Wisniewski-Dye F."/>
            <person name="Watkins C."/>
            <person name="Martinez-Abarca F."/>
            <person name="Vanderleyden J."/>
            <person name="Cassan F."/>
        </authorList>
    </citation>
    <scope>NUCLEOTIDE SEQUENCE [LARGE SCALE GENOMIC DNA]</scope>
    <source>
        <strain evidence="16 20">Az39</strain>
        <plasmid evidence="16">AbAZ39_p1</plasmid>
    </source>
</reference>
<feature type="transmembrane region" description="Helical" evidence="13">
    <location>
        <begin position="197"/>
        <end position="220"/>
    </location>
</feature>
<evidence type="ECO:0000256" key="3">
    <source>
        <dbReference type="ARBA" id="ARBA00022448"/>
    </source>
</evidence>
<evidence type="ECO:0000259" key="14">
    <source>
        <dbReference type="Pfam" id="PF01618"/>
    </source>
</evidence>
<dbReference type="GO" id="GO:0006935">
    <property type="term" value="P:chemotaxis"/>
    <property type="evidence" value="ECO:0007669"/>
    <property type="project" value="UniProtKB-KW"/>
</dbReference>
<feature type="transmembrane region" description="Helical" evidence="13">
    <location>
        <begin position="164"/>
        <end position="185"/>
    </location>
</feature>
<keyword evidence="16" id="KW-0282">Flagellum</keyword>
<evidence type="ECO:0000313" key="22">
    <source>
        <dbReference type="Proteomes" id="UP000298595"/>
    </source>
</evidence>
<dbReference type="Pfam" id="PF20560">
    <property type="entry name" value="MotA_N"/>
    <property type="match status" value="1"/>
</dbReference>
<evidence type="ECO:0000256" key="7">
    <source>
        <dbReference type="ARBA" id="ARBA00022692"/>
    </source>
</evidence>
<sequence>MFVMIGFGVVVFSVFGGYVLGGGHLGVLWMPFEFMIILGSAAGAFLIGNPKAVVTHTGKELGHLFKGPKYKKDDFLELLTMMYQVFKIAKTKGLLALEQHIEKPEDSPLFQQFPKFYGDHHAISFLCTYLRLMSLGADNPHELVDLMDEDIETMHHEHQRIADAIQAVADAVPALGIVAAVLGVIHTMGSITEPPEVLGKLIGGALVGTFTGILVAYGFLAPIASGLKNIYHAEGKYYQAMKIGLIAHLSGYAPAISVEYSRNVLEPEYRPSFAQVEEATSALPPA</sequence>
<evidence type="ECO:0000313" key="16">
    <source>
        <dbReference type="EMBL" id="AIB13282.1"/>
    </source>
</evidence>
<evidence type="ECO:0000259" key="15">
    <source>
        <dbReference type="Pfam" id="PF20560"/>
    </source>
</evidence>
<keyword evidence="11" id="KW-0406">Ion transport</keyword>
<dbReference type="EMBL" id="CP007794">
    <property type="protein sequence ID" value="AIB13282.1"/>
    <property type="molecule type" value="Genomic_DNA"/>
</dbReference>
<protein>
    <submittedName>
        <fullName evidence="16">Flagellar motor protein MotA</fullName>
    </submittedName>
    <submittedName>
        <fullName evidence="18">Flagellar motor stator protein MotA</fullName>
    </submittedName>
</protein>
<dbReference type="KEGG" id="abq:ABAZ39_15110"/>
<keyword evidence="3" id="KW-0813">Transport</keyword>
<dbReference type="EMBL" id="CP032322">
    <property type="protein sequence ID" value="QCN97500.1"/>
    <property type="molecule type" value="Genomic_DNA"/>
</dbReference>
<dbReference type="GO" id="GO:1902600">
    <property type="term" value="P:proton transmembrane transport"/>
    <property type="evidence" value="ECO:0007669"/>
    <property type="project" value="UniProtKB-KW"/>
</dbReference>
<dbReference type="PANTHER" id="PTHR30433:SF4">
    <property type="entry name" value="MOTILITY PROTEIN A"/>
    <property type="match status" value="1"/>
</dbReference>
<evidence type="ECO:0000256" key="5">
    <source>
        <dbReference type="ARBA" id="ARBA00022500"/>
    </source>
</evidence>
<evidence type="ECO:0000256" key="10">
    <source>
        <dbReference type="ARBA" id="ARBA00022989"/>
    </source>
</evidence>
<dbReference type="Pfam" id="PF01618">
    <property type="entry name" value="MotA_ExbB"/>
    <property type="match status" value="1"/>
</dbReference>
<gene>
    <name evidence="18" type="primary">motA</name>
    <name evidence="16" type="ORF">ABAZ39_15110</name>
    <name evidence="18" type="ORF">C1S70_31505</name>
    <name evidence="19" type="ORF">D3093_20025</name>
    <name evidence="17" type="ORF">FH063_002515</name>
</gene>
<comment type="similarity">
    <text evidence="2">Belongs to the MotA family.</text>
</comment>
<evidence type="ECO:0000313" key="21">
    <source>
        <dbReference type="Proteomes" id="UP000236268"/>
    </source>
</evidence>
<evidence type="ECO:0000256" key="9">
    <source>
        <dbReference type="ARBA" id="ARBA00022781"/>
    </source>
</evidence>
<evidence type="ECO:0000313" key="20">
    <source>
        <dbReference type="Proteomes" id="UP000027186"/>
    </source>
</evidence>
<dbReference type="NCBIfam" id="TIGR03818">
    <property type="entry name" value="MotA1"/>
    <property type="match status" value="1"/>
</dbReference>
<geneLocation type="plasmid" evidence="16 20">
    <name>AbAZ39_p1</name>
</geneLocation>
<keyword evidence="5" id="KW-0145">Chemotaxis</keyword>
<evidence type="ECO:0000256" key="13">
    <source>
        <dbReference type="SAM" id="Phobius"/>
    </source>
</evidence>
<keyword evidence="16" id="KW-0966">Cell projection</keyword>
<dbReference type="EMBL" id="POWG01000069">
    <property type="protein sequence ID" value="PNQ94937.1"/>
    <property type="molecule type" value="Genomic_DNA"/>
</dbReference>
<dbReference type="GO" id="GO:0005886">
    <property type="term" value="C:plasma membrane"/>
    <property type="evidence" value="ECO:0007669"/>
    <property type="project" value="UniProtKB-SubCell"/>
</dbReference>
<keyword evidence="9" id="KW-0375">Hydrogen ion transport</keyword>
<evidence type="ECO:0000256" key="4">
    <source>
        <dbReference type="ARBA" id="ARBA00022475"/>
    </source>
</evidence>
<comment type="subcellular location">
    <subcellularLocation>
        <location evidence="1">Cell inner membrane</location>
        <topology evidence="1">Multi-pass membrane protein</topology>
    </subcellularLocation>
</comment>
<dbReference type="PANTHER" id="PTHR30433">
    <property type="entry name" value="CHEMOTAXIS PROTEIN MOTA"/>
    <property type="match status" value="1"/>
</dbReference>
<geneLocation type="plasmid" evidence="18">
    <name>p48unnamed</name>
</geneLocation>
<evidence type="ECO:0000256" key="8">
    <source>
        <dbReference type="ARBA" id="ARBA00022779"/>
    </source>
</evidence>
<dbReference type="InterPro" id="IPR000540">
    <property type="entry name" value="Flag_MotA_CS"/>
</dbReference>
<organism evidence="16 20">
    <name type="scientific">Azospirillum argentinense</name>
    <dbReference type="NCBI Taxonomy" id="2970906"/>
    <lineage>
        <taxon>Bacteria</taxon>
        <taxon>Pseudomonadati</taxon>
        <taxon>Pseudomonadota</taxon>
        <taxon>Alphaproteobacteria</taxon>
        <taxon>Rhodospirillales</taxon>
        <taxon>Azospirillaceae</taxon>
        <taxon>Azospirillum</taxon>
    </lineage>
</organism>
<evidence type="ECO:0000313" key="23">
    <source>
        <dbReference type="Proteomes" id="UP000325333"/>
    </source>
</evidence>
<feature type="domain" description="Motility protein A N-terminal" evidence="15">
    <location>
        <begin position="4"/>
        <end position="93"/>
    </location>
</feature>
<evidence type="ECO:0000256" key="12">
    <source>
        <dbReference type="ARBA" id="ARBA00023136"/>
    </source>
</evidence>
<dbReference type="InterPro" id="IPR002898">
    <property type="entry name" value="MotA_ExbB_proton_chnl"/>
</dbReference>
<evidence type="ECO:0000256" key="11">
    <source>
        <dbReference type="ARBA" id="ARBA00023065"/>
    </source>
</evidence>
<dbReference type="Proteomes" id="UP000298595">
    <property type="component" value="Plasmid p1"/>
</dbReference>
<evidence type="ECO:0000313" key="18">
    <source>
        <dbReference type="EMBL" id="PNQ94937.1"/>
    </source>
</evidence>
<keyword evidence="10 13" id="KW-1133">Transmembrane helix</keyword>
<evidence type="ECO:0000256" key="6">
    <source>
        <dbReference type="ARBA" id="ARBA00022519"/>
    </source>
</evidence>
<dbReference type="Proteomes" id="UP000027186">
    <property type="component" value="Plasmid AbAZ39_p1"/>
</dbReference>
<keyword evidence="6" id="KW-0997">Cell inner membrane</keyword>
<dbReference type="RefSeq" id="WP_014199786.1">
    <property type="nucleotide sequence ID" value="NZ_CP007794.1"/>
</dbReference>
<evidence type="ECO:0000313" key="19">
    <source>
        <dbReference type="EMBL" id="QCN97500.1"/>
    </source>
</evidence>
<reference evidence="19 22" key="3">
    <citation type="submission" date="2018-09" db="EMBL/GenBank/DDBJ databases">
        <title>Whole genome based analysis of evolution and adaptive divergence in Indian and Brazilian strains of Azospirillum brasilense.</title>
        <authorList>
            <person name="Singh C."/>
            <person name="Tripathi A.K."/>
        </authorList>
    </citation>
    <scope>NUCLEOTIDE SEQUENCE [LARGE SCALE GENOMIC DNA]</scope>
    <source>
        <strain evidence="19 22">MTCC4035</strain>
        <plasmid evidence="19 22">p1</plasmid>
    </source>
</reference>
<geneLocation type="plasmid" evidence="19 22">
    <name>p1</name>
</geneLocation>
<dbReference type="PROSITE" id="PS01307">
    <property type="entry name" value="MOTA"/>
    <property type="match status" value="1"/>
</dbReference>
<accession>A0A060DK33</accession>
<feature type="domain" description="MotA/TolQ/ExbB proton channel" evidence="14">
    <location>
        <begin position="137"/>
        <end position="236"/>
    </location>
</feature>
<proteinExistence type="inferred from homology"/>
<name>A0A060DK33_9PROT</name>